<feature type="non-terminal residue" evidence="3">
    <location>
        <position position="151"/>
    </location>
</feature>
<keyword evidence="4" id="KW-1185">Reference proteome</keyword>
<keyword evidence="2" id="KW-0472">Membrane</keyword>
<keyword evidence="2" id="KW-1133">Transmembrane helix</keyword>
<keyword evidence="2" id="KW-0812">Transmembrane</keyword>
<feature type="transmembrane region" description="Helical" evidence="2">
    <location>
        <begin position="33"/>
        <end position="57"/>
    </location>
</feature>
<feature type="region of interest" description="Disordered" evidence="1">
    <location>
        <begin position="1"/>
        <end position="23"/>
    </location>
</feature>
<evidence type="ECO:0000256" key="2">
    <source>
        <dbReference type="SAM" id="Phobius"/>
    </source>
</evidence>
<dbReference type="Proteomes" id="UP000823521">
    <property type="component" value="Unassembled WGS sequence"/>
</dbReference>
<name>A0ABS3VX41_MICEH</name>
<proteinExistence type="predicted"/>
<evidence type="ECO:0000256" key="1">
    <source>
        <dbReference type="SAM" id="MobiDB-lite"/>
    </source>
</evidence>
<dbReference type="InterPro" id="IPR035992">
    <property type="entry name" value="Ricin_B-like_lectins"/>
</dbReference>
<comment type="caution">
    <text evidence="3">The sequence shown here is derived from an EMBL/GenBank/DDBJ whole genome shotgun (WGS) entry which is preliminary data.</text>
</comment>
<evidence type="ECO:0008006" key="5">
    <source>
        <dbReference type="Google" id="ProtNLM"/>
    </source>
</evidence>
<accession>A0ABS3VX41</accession>
<feature type="compositionally biased region" description="Low complexity" evidence="1">
    <location>
        <begin position="60"/>
        <end position="100"/>
    </location>
</feature>
<feature type="compositionally biased region" description="Pro residues" evidence="1">
    <location>
        <begin position="101"/>
        <end position="113"/>
    </location>
</feature>
<protein>
    <recommendedName>
        <fullName evidence="5">Ricin-type beta-trefoil lectin domain-containing protein</fullName>
    </recommendedName>
</protein>
<evidence type="ECO:0000313" key="3">
    <source>
        <dbReference type="EMBL" id="MBO4209105.1"/>
    </source>
</evidence>
<dbReference type="EMBL" id="WVUH01000262">
    <property type="protein sequence ID" value="MBO4209105.1"/>
    <property type="molecule type" value="Genomic_DNA"/>
</dbReference>
<reference evidence="3 4" key="1">
    <citation type="submission" date="2019-12" db="EMBL/GenBank/DDBJ databases">
        <title>Whole genome sequencing of endophytic Actinobacterium Micromonospora sp. MPMI6T.</title>
        <authorList>
            <person name="Evv R."/>
            <person name="Podile A.R."/>
        </authorList>
    </citation>
    <scope>NUCLEOTIDE SEQUENCE [LARGE SCALE GENOMIC DNA]</scope>
    <source>
        <strain evidence="3 4">MPMI6</strain>
    </source>
</reference>
<sequence>MTSEGSGPDRTGGTVYGASGPSRVRARLPQDRLLAGALGVGALGVLLGVLFASGVLAGGDAPAGKVPAAAPATADAPPTEAASPAEPTADAEPTAIEATPSVPPTSAAPPAGPRPVRSVATPLCLDVRADTDPEGADALVVPCTGAPTQQW</sequence>
<gene>
    <name evidence="3" type="ORF">GSF22_24355</name>
</gene>
<dbReference type="SUPFAM" id="SSF50370">
    <property type="entry name" value="Ricin B-like lectins"/>
    <property type="match status" value="1"/>
</dbReference>
<evidence type="ECO:0000313" key="4">
    <source>
        <dbReference type="Proteomes" id="UP000823521"/>
    </source>
</evidence>
<organism evidence="3 4">
    <name type="scientific">Micromonospora echinofusca</name>
    <dbReference type="NCBI Taxonomy" id="47858"/>
    <lineage>
        <taxon>Bacteria</taxon>
        <taxon>Bacillati</taxon>
        <taxon>Actinomycetota</taxon>
        <taxon>Actinomycetes</taxon>
        <taxon>Micromonosporales</taxon>
        <taxon>Micromonosporaceae</taxon>
        <taxon>Micromonospora</taxon>
    </lineage>
</organism>
<dbReference type="CDD" id="cd00161">
    <property type="entry name" value="beta-trefoil_Ricin-like"/>
    <property type="match status" value="1"/>
</dbReference>
<feature type="region of interest" description="Disordered" evidence="1">
    <location>
        <begin position="60"/>
        <end position="117"/>
    </location>
</feature>